<evidence type="ECO:0000313" key="6">
    <source>
        <dbReference type="Proteomes" id="UP000192223"/>
    </source>
</evidence>
<dbReference type="GO" id="GO:0005615">
    <property type="term" value="C:extracellular space"/>
    <property type="evidence" value="ECO:0007669"/>
    <property type="project" value="TreeGrafter"/>
</dbReference>
<dbReference type="InterPro" id="IPR029058">
    <property type="entry name" value="AB_hydrolase_fold"/>
</dbReference>
<accession>A0A1W4WWQ4</accession>
<proteinExistence type="inferred from homology"/>
<dbReference type="InterPro" id="IPR013818">
    <property type="entry name" value="Lipase"/>
</dbReference>
<dbReference type="SUPFAM" id="SSF53474">
    <property type="entry name" value="alpha/beta-Hydrolases"/>
    <property type="match status" value="1"/>
</dbReference>
<dbReference type="GO" id="GO:0017171">
    <property type="term" value="F:serine hydrolase activity"/>
    <property type="evidence" value="ECO:0007669"/>
    <property type="project" value="TreeGrafter"/>
</dbReference>
<protein>
    <submittedName>
        <fullName evidence="7">Hepatic triacylglycerol lipase</fullName>
    </submittedName>
</protein>
<dbReference type="GO" id="GO:0016298">
    <property type="term" value="F:lipase activity"/>
    <property type="evidence" value="ECO:0007669"/>
    <property type="project" value="InterPro"/>
</dbReference>
<comment type="subcellular location">
    <subcellularLocation>
        <location evidence="1">Secreted</location>
    </subcellularLocation>
</comment>
<gene>
    <name evidence="7" type="primary">LOC108736858</name>
</gene>
<dbReference type="InterPro" id="IPR000734">
    <property type="entry name" value="TAG_lipase"/>
</dbReference>
<dbReference type="KEGG" id="apln:108736858"/>
<evidence type="ECO:0000313" key="7">
    <source>
        <dbReference type="RefSeq" id="XP_018324947.1"/>
    </source>
</evidence>
<reference evidence="7" key="1">
    <citation type="submission" date="2025-08" db="UniProtKB">
        <authorList>
            <consortium name="RefSeq"/>
        </authorList>
    </citation>
    <scope>IDENTIFICATION</scope>
    <source>
        <tissue evidence="7">Entire body</tissue>
    </source>
</reference>
<evidence type="ECO:0000256" key="4">
    <source>
        <dbReference type="RuleBase" id="RU004262"/>
    </source>
</evidence>
<dbReference type="Proteomes" id="UP000192223">
    <property type="component" value="Unplaced"/>
</dbReference>
<evidence type="ECO:0000256" key="1">
    <source>
        <dbReference type="ARBA" id="ARBA00004613"/>
    </source>
</evidence>
<dbReference type="PANTHER" id="PTHR11610">
    <property type="entry name" value="LIPASE"/>
    <property type="match status" value="1"/>
</dbReference>
<dbReference type="PRINTS" id="PR00821">
    <property type="entry name" value="TAGLIPASE"/>
</dbReference>
<organism evidence="6 7">
    <name type="scientific">Agrilus planipennis</name>
    <name type="common">Emerald ash borer</name>
    <name type="synonym">Agrilus marcopoli</name>
    <dbReference type="NCBI Taxonomy" id="224129"/>
    <lineage>
        <taxon>Eukaryota</taxon>
        <taxon>Metazoa</taxon>
        <taxon>Ecdysozoa</taxon>
        <taxon>Arthropoda</taxon>
        <taxon>Hexapoda</taxon>
        <taxon>Insecta</taxon>
        <taxon>Pterygota</taxon>
        <taxon>Neoptera</taxon>
        <taxon>Endopterygota</taxon>
        <taxon>Coleoptera</taxon>
        <taxon>Polyphaga</taxon>
        <taxon>Elateriformia</taxon>
        <taxon>Buprestoidea</taxon>
        <taxon>Buprestidae</taxon>
        <taxon>Agrilinae</taxon>
        <taxon>Agrilus</taxon>
    </lineage>
</organism>
<name>A0A1W4WWQ4_AGRPL</name>
<dbReference type="Gene3D" id="3.40.50.1820">
    <property type="entry name" value="alpha/beta hydrolase"/>
    <property type="match status" value="1"/>
</dbReference>
<evidence type="ECO:0000259" key="5">
    <source>
        <dbReference type="Pfam" id="PF00151"/>
    </source>
</evidence>
<dbReference type="PANTHER" id="PTHR11610:SF173">
    <property type="entry name" value="LIPASE DOMAIN-CONTAINING PROTEIN-RELATED"/>
    <property type="match status" value="1"/>
</dbReference>
<keyword evidence="3" id="KW-0964">Secreted</keyword>
<feature type="domain" description="Lipase" evidence="5">
    <location>
        <begin position="29"/>
        <end position="313"/>
    </location>
</feature>
<dbReference type="RefSeq" id="XP_018324947.1">
    <property type="nucleotide sequence ID" value="XM_018469445.1"/>
</dbReference>
<keyword evidence="6" id="KW-1185">Reference proteome</keyword>
<dbReference type="Pfam" id="PF00151">
    <property type="entry name" value="Lipase"/>
    <property type="match status" value="1"/>
</dbReference>
<dbReference type="AlphaFoldDB" id="A0A1W4WWQ4"/>
<dbReference type="OrthoDB" id="6755582at2759"/>
<dbReference type="GeneID" id="108736858"/>
<sequence>MYTKLVLKRVLFIIVFCCLTGLSFAWDTRIRQYLYTPSNQENPFLLRDSALHTVDPSLETKIIIHGFFENADRYWLRNIRRAYFERGNYNVILVDWSYWAIWRPFNAINNIPNVGLDVGDAILKLVSSQALDIKKVHIVGFSMGAHAAGFAGQRVYESLGTKITRITSLDGVGQYYKDVNDTERLSSDDADYVDVVHTSWVGRHDPYGTVDYYVNGKNFQKGCPDILTFERRSIFTFLIDAVINLVACSHERSHAYFIESINCKGITGTSCSSRDNFDKGLCKENTKTIFGEDAPVKDLGGLFYVTTNQHSPFNTSAC</sequence>
<dbReference type="GO" id="GO:0016042">
    <property type="term" value="P:lipid catabolic process"/>
    <property type="evidence" value="ECO:0007669"/>
    <property type="project" value="TreeGrafter"/>
</dbReference>
<comment type="similarity">
    <text evidence="2 4">Belongs to the AB hydrolase superfamily. Lipase family.</text>
</comment>
<dbReference type="InParanoid" id="A0A1W4WWQ4"/>
<evidence type="ECO:0000256" key="2">
    <source>
        <dbReference type="ARBA" id="ARBA00010701"/>
    </source>
</evidence>
<evidence type="ECO:0000256" key="3">
    <source>
        <dbReference type="ARBA" id="ARBA00022525"/>
    </source>
</evidence>